<evidence type="ECO:0000313" key="2">
    <source>
        <dbReference type="Proteomes" id="UP000238479"/>
    </source>
</evidence>
<dbReference type="AlphaFoldDB" id="A0A2P6PGE8"/>
<evidence type="ECO:0000313" key="1">
    <source>
        <dbReference type="EMBL" id="PRQ21012.1"/>
    </source>
</evidence>
<dbReference type="Proteomes" id="UP000238479">
    <property type="component" value="Chromosome 7"/>
</dbReference>
<dbReference type="Gramene" id="PRQ21012">
    <property type="protein sequence ID" value="PRQ21012"/>
    <property type="gene ID" value="RchiOBHm_Chr7g0234491"/>
</dbReference>
<protein>
    <submittedName>
        <fullName evidence="1">Putative RNA polymerase subunit, RPB6/omega</fullName>
    </submittedName>
</protein>
<reference evidence="1 2" key="1">
    <citation type="journal article" date="2018" name="Nat. Genet.">
        <title>The Rosa genome provides new insights in the design of modern roses.</title>
        <authorList>
            <person name="Bendahmane M."/>
        </authorList>
    </citation>
    <scope>NUCLEOTIDE SEQUENCE [LARGE SCALE GENOMIC DNA]</scope>
    <source>
        <strain evidence="2">cv. Old Blush</strain>
    </source>
</reference>
<dbReference type="EMBL" id="PDCK01000045">
    <property type="protein sequence ID" value="PRQ21012.1"/>
    <property type="molecule type" value="Genomic_DNA"/>
</dbReference>
<accession>A0A2P6PGE8</accession>
<name>A0A2P6PGE8_ROSCH</name>
<gene>
    <name evidence="1" type="ORF">RchiOBHm_Chr7g0234491</name>
</gene>
<proteinExistence type="predicted"/>
<keyword evidence="2" id="KW-1185">Reference proteome</keyword>
<sequence length="67" mass="7803">MKVLESWVLVLCRLAIFKLMNTPVMVELEGETDPLEVVTHCRETSRALKSRNTWTYVLFILILLILL</sequence>
<comment type="caution">
    <text evidence="1">The sequence shown here is derived from an EMBL/GenBank/DDBJ whole genome shotgun (WGS) entry which is preliminary data.</text>
</comment>
<organism evidence="1 2">
    <name type="scientific">Rosa chinensis</name>
    <name type="common">China rose</name>
    <dbReference type="NCBI Taxonomy" id="74649"/>
    <lineage>
        <taxon>Eukaryota</taxon>
        <taxon>Viridiplantae</taxon>
        <taxon>Streptophyta</taxon>
        <taxon>Embryophyta</taxon>
        <taxon>Tracheophyta</taxon>
        <taxon>Spermatophyta</taxon>
        <taxon>Magnoliopsida</taxon>
        <taxon>eudicotyledons</taxon>
        <taxon>Gunneridae</taxon>
        <taxon>Pentapetalae</taxon>
        <taxon>rosids</taxon>
        <taxon>fabids</taxon>
        <taxon>Rosales</taxon>
        <taxon>Rosaceae</taxon>
        <taxon>Rosoideae</taxon>
        <taxon>Rosoideae incertae sedis</taxon>
        <taxon>Rosa</taxon>
    </lineage>
</organism>